<evidence type="ECO:0000256" key="2">
    <source>
        <dbReference type="SAM" id="MobiDB-lite"/>
    </source>
</evidence>
<evidence type="ECO:0000256" key="1">
    <source>
        <dbReference type="ARBA" id="ARBA00008304"/>
    </source>
</evidence>
<keyword evidence="4" id="KW-1185">Reference proteome</keyword>
<dbReference type="InterPro" id="IPR046837">
    <property type="entry name" value="Laa1/Sip1/HEATR5-like_HEAT"/>
</dbReference>
<accession>A0A8J4SS16</accession>
<comment type="similarity">
    <text evidence="1">Belongs to the HEATR5 family.</text>
</comment>
<feature type="region of interest" description="Disordered" evidence="2">
    <location>
        <begin position="1356"/>
        <end position="1375"/>
    </location>
</feature>
<comment type="caution">
    <text evidence="3">The sequence shown here is derived from an EMBL/GenBank/DDBJ whole genome shotgun (WGS) entry which is preliminary data.</text>
</comment>
<dbReference type="GO" id="GO:0005794">
    <property type="term" value="C:Golgi apparatus"/>
    <property type="evidence" value="ECO:0007669"/>
    <property type="project" value="TreeGrafter"/>
</dbReference>
<dbReference type="GO" id="GO:0016020">
    <property type="term" value="C:membrane"/>
    <property type="evidence" value="ECO:0007669"/>
    <property type="project" value="TreeGrafter"/>
</dbReference>
<protein>
    <recommendedName>
        <fullName evidence="5">HEAT repeat-containing protein 5B</fullName>
    </recommendedName>
</protein>
<sequence>MGESLLFDETVYEKLSEVKKPIFVFDWLRGLYKSLPKEDKKNVRDVQEDLVQQLLSQLSRSTSPPVHRLVGRCLGKLFIVGDTLLLYTAVNTCNSLLKSRDDGASTTAGRLAAMTCLGTIYRCLGRMIGRSFDDSVTLMVKLIKQSESQIRCETMNTLCSLLEGVGPAASMCNKEIFKAAKSCMTDRVLSVRASAAKCLDALVEYYVPLYTNDLEATVNVCLRCLDGSNYAVRLETSKLLGHVLAQSQQQLHINSSNASLSTSATSGVSVTSNNSSRTKLISLKDALSLLASGFLRGSGRFLKGTSATDMIKGTSSVNREIRLGVTYAYIEFVVQMGSQWFETNIVTIVSHCISLLENPRAIPTHAEAIFARQCVGYILGTLFRRLLSEPVQLMVARELIVLVRQRLQNASLPEQLEEGVGEIGMIDSTVELESKPVGLDSADVDEETNATSSGDSVTKSFDLDSSVIRRGFGRGSTRAQRQQQQQHVLICAMDQITQLVRWLDSIAAPLLDQPSQLHELLYSALSHPIAAVRLSAANCLRQVTIVLPGQRAALLDRCISCLQQTQRSRGDAILGYSMGIAGILAGNNIGALGIPSSTIKQVFSLAEDLLRAANQNSRLTLPRTQAGWMLLAAYMSLGPDLVKSHLPRMLLFWRNAFPRSIRELEVEKQRGDAFTWQVMLEARAGALCSMQSFLEYCTPTLTTEEAVSRLLAPIECALSMLAHLLDIVRIYGNHLKATASLIRHRLYRVLLLLPNTAYKSSYSTLLRELVAEFTLTDNPVNTTTSLLRYLCRTEDSVTLGSWIPDTDHKILEEQVQPNMVGTPDALEHDPAFLFLRDGLVGTVINATCPSDGISDEQDLEASPVCSPSTSFTDHTHLMLGPASSRAAIPSSYSQLSPGSYHLSASCIVQLGGPPPIGVAVIDSAVELFGRVFPCVPIRHRAQMVDHFSECIRLAKSTRQEAVQINVFTALLGAMRRLAETKTAFGDDPELRKSTTNLIMAALASPSVLLRCTSGECLGRLAQVVAEPNFLAELAQQVFDRLRIVRNPLSRAGHCLAVGCLHRYVGGLASGQHLSTSVGVLLAIAQDSSVPEVQVWALHALALVADSGGPMFREFVEPSLNLVLQLLLRSPTAMSEIQRSLGRLLSALITTLGPELQGTGGPITITRHSCFLCCLIMQDSTDPLLQAEAVSCLQRLHMFAPQQAQLPGLVPELQTYLCSPYLLLRRAAASYLRQLSQKGTSNLQEPIHSLECPDFGVTPALLNRLSTEQKEKLKETVLELQLFGRLDVENDAQTRRDIEETILCLLQTSAHSRLSCWLSTLKEVLQAASAEKSSRSTVARQQEPLKLVNDAQLDTLSVHSTGSHDPVPNGLCSTHEEAVSGSWKKQTLHGDEDDNDDDGGVDASLGGTGQTELNAVVISGVKPRWSTRLFAVGCVRILLISCAKLAQLAIATPSSQTTLIRLTTHEHSNEHSVDANAVAHFDLALARCLRDSKTSSSEITDWLVLHLTDLVRIAFMSATSDSERLRLAGLRLMQDVIQRFACVADPDFPGHIILEQYQAQVSAALRPAFVQPTVSPVFADDPLRSSNTITQNIKSVQPSPELTAAACLTCSTWIGSGVARDVQDLRRVHELLRQTFDRLHFDELETPTRSPGAGKRTSASDHTVQLYSDDAVTMEKLAVLRAWADVYIVTMTYASYSVPAKGGIRNGDECEGSEIRVDEAGIDFSDEESTGAVREVLDAIDVPLFPDWMPKRNSQFCHRSYRLLSDLVHPVLHTLSRAWIAVLKDFALLNLPEELSSQRPASGGVFFGPDANVDRVRLYYAQHWSTILSAVSVWVQHELFGQTAQIDKNSEHEQTFNLLLGVCVGALCDPTAKQSAHVVNTCLRSLNCLLSRSAIRSLLTQIMPDTPLELLHVIYRTLLTRDSVESHLLCLNIVNCVLAAAEEHLVKQREVWLSADSSNAQPKVLLASESVSKSTSLNMTSSISLQTSNLVDTDVYELAEGGTLWKFNEKVTHASVTDPNTTKPPPLLGLQPGNSVVFACLEIVVCTLARYRPSLINQLAVFQLTDTSGEKRSPDRNYIVPETACSNSCNAACVLASAIRCLLSVPDLCAPRVLLSGFNVIGTSLETDNSGPQCFDNLLLVLLDILVNTAEVMLLLPLASFPPPVNGDSKYGIRPRFDQADLTDIQGWMAHNALTLCGLNGDDVEITSTATSAQFASAARRQRREQAQQRYHIDTLVGWTWQQSQLADALACFGVRLATHHYPTLTNPRIADHSVCIRANDDSRVDAQIGGTSQPDSSEIRSIEQTNQSNCVDTTLCASNSAPVNDWYGQIAFSMLRLLQYEKMKQNESRIPNCYLATITLVSRVAAQCPLPVFESKELRNSIVDQICHAWTRAAVLPSDCTDHSTESYTTPSCDLVDSVDRPRGALLGLKGRRVCLAAIGLLVNHREPAVNAFFIRTLTPQIFRWIYDLSLLEQVQPLTDPDKYQVAKDELSECLHAAIDILESLIDIADSSSRQGLLLILVPLLCNLLLPSPPSNNLISRWYGAHKISAGSAELSCGLHLTTIQHLISIAPRFPAEFRSVFGALGELRPRLEMAIKSSATVYHGDSKMAVTSLKTSVTRTTGRPVIELKTDFSDFTKS</sequence>
<dbReference type="OrthoDB" id="192608at2759"/>
<reference evidence="3" key="1">
    <citation type="submission" date="2019-05" db="EMBL/GenBank/DDBJ databases">
        <title>Annotation for the trematode Paragonimus heterotremus.</title>
        <authorList>
            <person name="Choi Y.-J."/>
        </authorList>
    </citation>
    <scope>NUCLEOTIDE SEQUENCE</scope>
    <source>
        <strain evidence="3">LC</strain>
    </source>
</reference>
<dbReference type="InterPro" id="IPR016024">
    <property type="entry name" value="ARM-type_fold"/>
</dbReference>
<organism evidence="3 4">
    <name type="scientific">Paragonimus heterotremus</name>
    <dbReference type="NCBI Taxonomy" id="100268"/>
    <lineage>
        <taxon>Eukaryota</taxon>
        <taxon>Metazoa</taxon>
        <taxon>Spiralia</taxon>
        <taxon>Lophotrochozoa</taxon>
        <taxon>Platyhelminthes</taxon>
        <taxon>Trematoda</taxon>
        <taxon>Digenea</taxon>
        <taxon>Plagiorchiida</taxon>
        <taxon>Troglotremata</taxon>
        <taxon>Troglotrematidae</taxon>
        <taxon>Paragonimus</taxon>
    </lineage>
</organism>
<dbReference type="GO" id="GO:0030139">
    <property type="term" value="C:endocytic vesicle"/>
    <property type="evidence" value="ECO:0007669"/>
    <property type="project" value="TreeGrafter"/>
</dbReference>
<dbReference type="InterPro" id="IPR040108">
    <property type="entry name" value="Laa1/Sip1/HEATR5"/>
</dbReference>
<evidence type="ECO:0000313" key="3">
    <source>
        <dbReference type="EMBL" id="KAF5403815.1"/>
    </source>
</evidence>
<proteinExistence type="inferred from homology"/>
<dbReference type="InterPro" id="IPR011989">
    <property type="entry name" value="ARM-like"/>
</dbReference>
<name>A0A8J4SS16_9TREM</name>
<dbReference type="PANTHER" id="PTHR21663">
    <property type="entry name" value="HYPOTHETICAL HEAT DOMAIN-CONTAINING"/>
    <property type="match status" value="1"/>
</dbReference>
<dbReference type="SUPFAM" id="SSF48371">
    <property type="entry name" value="ARM repeat"/>
    <property type="match status" value="3"/>
</dbReference>
<evidence type="ECO:0008006" key="5">
    <source>
        <dbReference type="Google" id="ProtNLM"/>
    </source>
</evidence>
<dbReference type="GO" id="GO:0005829">
    <property type="term" value="C:cytosol"/>
    <property type="evidence" value="ECO:0007669"/>
    <property type="project" value="GOC"/>
</dbReference>
<dbReference type="Gene3D" id="1.25.10.10">
    <property type="entry name" value="Leucine-rich Repeat Variant"/>
    <property type="match status" value="2"/>
</dbReference>
<evidence type="ECO:0000313" key="4">
    <source>
        <dbReference type="Proteomes" id="UP000748531"/>
    </source>
</evidence>
<gene>
    <name evidence="3" type="ORF">PHET_01704</name>
</gene>
<dbReference type="EMBL" id="LUCH01001028">
    <property type="protein sequence ID" value="KAF5403815.1"/>
    <property type="molecule type" value="Genomic_DNA"/>
</dbReference>
<dbReference type="Pfam" id="PF25468">
    <property type="entry name" value="HEAT_HEATR5A"/>
    <property type="match status" value="2"/>
</dbReference>
<dbReference type="GO" id="GO:0006897">
    <property type="term" value="P:endocytosis"/>
    <property type="evidence" value="ECO:0007669"/>
    <property type="project" value="TreeGrafter"/>
</dbReference>
<dbReference type="GO" id="GO:0008104">
    <property type="term" value="P:intracellular protein localization"/>
    <property type="evidence" value="ECO:0007669"/>
    <property type="project" value="TreeGrafter"/>
</dbReference>
<feature type="region of interest" description="Disordered" evidence="2">
    <location>
        <begin position="1381"/>
        <end position="1406"/>
    </location>
</feature>
<dbReference type="PANTHER" id="PTHR21663:SF0">
    <property type="entry name" value="HEAT REPEAT-CONTAINING PROTEIN 5B"/>
    <property type="match status" value="1"/>
</dbReference>
<dbReference type="Pfam" id="PF20210">
    <property type="entry name" value="Laa1_Sip1_HTR5"/>
    <property type="match status" value="1"/>
</dbReference>
<feature type="compositionally biased region" description="Acidic residues" evidence="2">
    <location>
        <begin position="1390"/>
        <end position="1399"/>
    </location>
</feature>
<dbReference type="Proteomes" id="UP000748531">
    <property type="component" value="Unassembled WGS sequence"/>
</dbReference>
<dbReference type="GO" id="GO:0042147">
    <property type="term" value="P:retrograde transport, endosome to Golgi"/>
    <property type="evidence" value="ECO:0007669"/>
    <property type="project" value="TreeGrafter"/>
</dbReference>